<evidence type="ECO:0000256" key="3">
    <source>
        <dbReference type="ARBA" id="ARBA00022691"/>
    </source>
</evidence>
<dbReference type="Proteomes" id="UP000230973">
    <property type="component" value="Unassembled WGS sequence"/>
</dbReference>
<comment type="caution">
    <text evidence="5">The sequence shown here is derived from an EMBL/GenBank/DDBJ whole genome shotgun (WGS) entry which is preliminary data.</text>
</comment>
<evidence type="ECO:0000256" key="1">
    <source>
        <dbReference type="ARBA" id="ARBA00022603"/>
    </source>
</evidence>
<dbReference type="Pfam" id="PF01555">
    <property type="entry name" value="N6_N4_Mtase"/>
    <property type="match status" value="1"/>
</dbReference>
<protein>
    <recommendedName>
        <fullName evidence="4">DNA methylase N-4/N-6 domain-containing protein</fullName>
    </recommendedName>
</protein>
<dbReference type="InterPro" id="IPR002941">
    <property type="entry name" value="DNA_methylase_N4/N6"/>
</dbReference>
<name>A0A2M7QAR1_9BACT</name>
<keyword evidence="2" id="KW-0808">Transferase</keyword>
<dbReference type="PANTHER" id="PTHR13370">
    <property type="entry name" value="RNA METHYLASE-RELATED"/>
    <property type="match status" value="1"/>
</dbReference>
<dbReference type="EMBL" id="PFLC01000033">
    <property type="protein sequence ID" value="PIY62676.1"/>
    <property type="molecule type" value="Genomic_DNA"/>
</dbReference>
<dbReference type="GO" id="GO:0003677">
    <property type="term" value="F:DNA binding"/>
    <property type="evidence" value="ECO:0007669"/>
    <property type="project" value="InterPro"/>
</dbReference>
<evidence type="ECO:0000256" key="2">
    <source>
        <dbReference type="ARBA" id="ARBA00022679"/>
    </source>
</evidence>
<accession>A0A2M7QAR1</accession>
<dbReference type="InterPro" id="IPR029063">
    <property type="entry name" value="SAM-dependent_MTases_sf"/>
</dbReference>
<sequence length="416" mass="47569">MGNRLNLTDNERRDVIRYLESGKPLPDKYRFLLFDTDKEVELLWNGKTDEVENTVLPFQAIEQIDEPRSEEKITVQGSLFDTSGRQIKGWSNKLIWGDNKLILSSLKNGPLRKQIEAEGGLKLIYIDPPFDVGADFSMNIEIGEESFTKKPSVIEEIAYRDTWGKGADSFIAMIYERLKLMHGLLADDGSIYVHSDYRVSAFMKLVLDEVFGREMIKNEIIWKYSGGRVGSRFFGRKHDTIFWYSKTNNWIFNADEVRDEYAEATKERFSHKIRNIRGSADFGEQELNPLGKFPEDVFDISIEAPSSNNRTGYPTQKPEPLLQKIIKASTNEGDLVADFFCGSGTTFAVAEKLSRKWIGSDLGRFSIHTTRKRMIGVQRELKKAGKDFRAFEILNIGKYEREKYLGGQSQQSNATG</sequence>
<dbReference type="GO" id="GO:0005737">
    <property type="term" value="C:cytoplasm"/>
    <property type="evidence" value="ECO:0007669"/>
    <property type="project" value="TreeGrafter"/>
</dbReference>
<organism evidence="5 6">
    <name type="scientific">Candidatus Uhrbacteria bacterium CG_4_10_14_0_8_um_filter_58_22</name>
    <dbReference type="NCBI Taxonomy" id="1975029"/>
    <lineage>
        <taxon>Bacteria</taxon>
        <taxon>Candidatus Uhriibacteriota</taxon>
    </lineage>
</organism>
<dbReference type="GO" id="GO:0032259">
    <property type="term" value="P:methylation"/>
    <property type="evidence" value="ECO:0007669"/>
    <property type="project" value="UniProtKB-KW"/>
</dbReference>
<proteinExistence type="predicted"/>
<dbReference type="InterPro" id="IPR002295">
    <property type="entry name" value="N4/N6-MTase_EcoPI_Mod-like"/>
</dbReference>
<keyword evidence="1" id="KW-0489">Methyltransferase</keyword>
<dbReference type="GO" id="GO:0008170">
    <property type="term" value="F:N-methyltransferase activity"/>
    <property type="evidence" value="ECO:0007669"/>
    <property type="project" value="InterPro"/>
</dbReference>
<evidence type="ECO:0000313" key="6">
    <source>
        <dbReference type="Proteomes" id="UP000230973"/>
    </source>
</evidence>
<evidence type="ECO:0000313" key="5">
    <source>
        <dbReference type="EMBL" id="PIY62676.1"/>
    </source>
</evidence>
<dbReference type="AlphaFoldDB" id="A0A2M7QAR1"/>
<keyword evidence="3" id="KW-0949">S-adenosyl-L-methionine</keyword>
<evidence type="ECO:0000259" key="4">
    <source>
        <dbReference type="Pfam" id="PF01555"/>
    </source>
</evidence>
<dbReference type="PRINTS" id="PR00506">
    <property type="entry name" value="D21N6MTFRASE"/>
</dbReference>
<dbReference type="SUPFAM" id="SSF53335">
    <property type="entry name" value="S-adenosyl-L-methionine-dependent methyltransferases"/>
    <property type="match status" value="1"/>
</dbReference>
<reference evidence="6" key="1">
    <citation type="submission" date="2017-09" db="EMBL/GenBank/DDBJ databases">
        <title>Depth-based differentiation of microbial function through sediment-hosted aquifers and enrichment of novel symbionts in the deep terrestrial subsurface.</title>
        <authorList>
            <person name="Probst A.J."/>
            <person name="Ladd B."/>
            <person name="Jarett J.K."/>
            <person name="Geller-Mcgrath D.E."/>
            <person name="Sieber C.M.K."/>
            <person name="Emerson J.B."/>
            <person name="Anantharaman K."/>
            <person name="Thomas B.C."/>
            <person name="Malmstrom R."/>
            <person name="Stieglmeier M."/>
            <person name="Klingl A."/>
            <person name="Woyke T."/>
            <person name="Ryan C.M."/>
            <person name="Banfield J.F."/>
        </authorList>
    </citation>
    <scope>NUCLEOTIDE SEQUENCE [LARGE SCALE GENOMIC DNA]</scope>
</reference>
<feature type="domain" description="DNA methylase N-4/N-6" evidence="4">
    <location>
        <begin position="122"/>
        <end position="364"/>
    </location>
</feature>
<gene>
    <name evidence="5" type="ORF">COY93_02660</name>
</gene>
<dbReference type="PANTHER" id="PTHR13370:SF24">
    <property type="entry name" value="TYPE III RESTRICTION-MODIFICATION ENZYME STYLTI MOD SUBUNIT"/>
    <property type="match status" value="1"/>
</dbReference>
<dbReference type="Gene3D" id="3.40.50.150">
    <property type="entry name" value="Vaccinia Virus protein VP39"/>
    <property type="match status" value="1"/>
</dbReference>